<dbReference type="PANTHER" id="PTHR43249">
    <property type="entry name" value="UDP-N-ACETYL-2-AMINO-2-DEOXY-D-GLUCURONATE OXIDASE"/>
    <property type="match status" value="1"/>
</dbReference>
<sequence length="363" mass="38712">MSRGVDQQVRVAIVGTGNIAGSAHLPALRGLGPEVAVVGAADVHPGALAAFAAQWDIPDTDQDVPALLARTEPDLVVVCSPPGLHSEHASAALRAGAWVWCEKPPARSLAEYDAMIAAESEGGPYAAIVFQQRYGSGTRHLAGLVRDGSLGDPLVALCQTTWYRDDAYFAVPWRGKFETEGGGPAMALGIHQIDLMLAVLGDWAEIRAMTGTLARNIETDDVSMACVRFERGTMATVVTSALSPREESYLRFDFRDATVELSHLYGYQNANWRFTPAHHCSEATEKLWPSTEDVPSSHAAALDDLLASMRAGERPKAGGASGRAALELITAMYASADSGTPVRRGDIGPGHPYYQSMRGKAAR</sequence>
<dbReference type="InterPro" id="IPR000683">
    <property type="entry name" value="Gfo/Idh/MocA-like_OxRdtase_N"/>
</dbReference>
<accession>A0ABN2HYM1</accession>
<dbReference type="EMBL" id="BAAANY010000020">
    <property type="protein sequence ID" value="GAA1695733.1"/>
    <property type="molecule type" value="Genomic_DNA"/>
</dbReference>
<dbReference type="InterPro" id="IPR036291">
    <property type="entry name" value="NAD(P)-bd_dom_sf"/>
</dbReference>
<evidence type="ECO:0000313" key="4">
    <source>
        <dbReference type="EMBL" id="GAA1695733.1"/>
    </source>
</evidence>
<protein>
    <submittedName>
        <fullName evidence="4">Gfo/Idh/MocA family oxidoreductase</fullName>
    </submittedName>
</protein>
<evidence type="ECO:0000259" key="2">
    <source>
        <dbReference type="Pfam" id="PF01408"/>
    </source>
</evidence>
<dbReference type="SUPFAM" id="SSF55347">
    <property type="entry name" value="Glyceraldehyde-3-phosphate dehydrogenase-like, C-terminal domain"/>
    <property type="match status" value="1"/>
</dbReference>
<dbReference type="PANTHER" id="PTHR43249:SF1">
    <property type="entry name" value="D-GLUCOSIDE 3-DEHYDROGENASE"/>
    <property type="match status" value="1"/>
</dbReference>
<gene>
    <name evidence="4" type="ORF">GCM10009765_51180</name>
</gene>
<dbReference type="Proteomes" id="UP001500618">
    <property type="component" value="Unassembled WGS sequence"/>
</dbReference>
<evidence type="ECO:0000256" key="1">
    <source>
        <dbReference type="SAM" id="MobiDB-lite"/>
    </source>
</evidence>
<evidence type="ECO:0000313" key="5">
    <source>
        <dbReference type="Proteomes" id="UP001500618"/>
    </source>
</evidence>
<keyword evidence="5" id="KW-1185">Reference proteome</keyword>
<reference evidence="4 5" key="1">
    <citation type="journal article" date="2019" name="Int. J. Syst. Evol. Microbiol.">
        <title>The Global Catalogue of Microorganisms (GCM) 10K type strain sequencing project: providing services to taxonomists for standard genome sequencing and annotation.</title>
        <authorList>
            <consortium name="The Broad Institute Genomics Platform"/>
            <consortium name="The Broad Institute Genome Sequencing Center for Infectious Disease"/>
            <person name="Wu L."/>
            <person name="Ma J."/>
        </authorList>
    </citation>
    <scope>NUCLEOTIDE SEQUENCE [LARGE SCALE GENOMIC DNA]</scope>
    <source>
        <strain evidence="4 5">JCM 14718</strain>
    </source>
</reference>
<dbReference type="InterPro" id="IPR052515">
    <property type="entry name" value="Gfo/Idh/MocA_Oxidoreductase"/>
</dbReference>
<feature type="domain" description="GFO/IDH/MocA-like oxidoreductase" evidence="3">
    <location>
        <begin position="139"/>
        <end position="247"/>
    </location>
</feature>
<dbReference type="Pfam" id="PF01408">
    <property type="entry name" value="GFO_IDH_MocA"/>
    <property type="match status" value="1"/>
</dbReference>
<dbReference type="Gene3D" id="3.30.360.10">
    <property type="entry name" value="Dihydrodipicolinate Reductase, domain 2"/>
    <property type="match status" value="1"/>
</dbReference>
<comment type="caution">
    <text evidence="4">The sequence shown here is derived from an EMBL/GenBank/DDBJ whole genome shotgun (WGS) entry which is preliminary data.</text>
</comment>
<dbReference type="Pfam" id="PF22725">
    <property type="entry name" value="GFO_IDH_MocA_C3"/>
    <property type="match status" value="1"/>
</dbReference>
<dbReference type="RefSeq" id="WP_344313023.1">
    <property type="nucleotide sequence ID" value="NZ_BAAANY010000020.1"/>
</dbReference>
<organism evidence="4 5">
    <name type="scientific">Fodinicola feengrottensis</name>
    <dbReference type="NCBI Taxonomy" id="435914"/>
    <lineage>
        <taxon>Bacteria</taxon>
        <taxon>Bacillati</taxon>
        <taxon>Actinomycetota</taxon>
        <taxon>Actinomycetes</taxon>
        <taxon>Mycobacteriales</taxon>
        <taxon>Fodinicola</taxon>
    </lineage>
</organism>
<proteinExistence type="predicted"/>
<feature type="region of interest" description="Disordered" evidence="1">
    <location>
        <begin position="340"/>
        <end position="363"/>
    </location>
</feature>
<dbReference type="Gene3D" id="3.40.50.720">
    <property type="entry name" value="NAD(P)-binding Rossmann-like Domain"/>
    <property type="match status" value="1"/>
</dbReference>
<name>A0ABN2HYM1_9ACTN</name>
<dbReference type="SUPFAM" id="SSF51735">
    <property type="entry name" value="NAD(P)-binding Rossmann-fold domains"/>
    <property type="match status" value="1"/>
</dbReference>
<feature type="domain" description="Gfo/Idh/MocA-like oxidoreductase N-terminal" evidence="2">
    <location>
        <begin position="9"/>
        <end position="121"/>
    </location>
</feature>
<evidence type="ECO:0000259" key="3">
    <source>
        <dbReference type="Pfam" id="PF22725"/>
    </source>
</evidence>
<dbReference type="InterPro" id="IPR055170">
    <property type="entry name" value="GFO_IDH_MocA-like_dom"/>
</dbReference>